<dbReference type="GO" id="GO:0008713">
    <property type="term" value="F:ADP-heptose-lipopolysaccharide heptosyltransferase activity"/>
    <property type="evidence" value="ECO:0007669"/>
    <property type="project" value="TreeGrafter"/>
</dbReference>
<proteinExistence type="predicted"/>
<dbReference type="Pfam" id="PF01075">
    <property type="entry name" value="Glyco_transf_9"/>
    <property type="match status" value="1"/>
</dbReference>
<dbReference type="GO" id="GO:0009244">
    <property type="term" value="P:lipopolysaccharide core region biosynthetic process"/>
    <property type="evidence" value="ECO:0007669"/>
    <property type="project" value="TreeGrafter"/>
</dbReference>
<dbReference type="AlphaFoldDB" id="A0A317CXV2"/>
<evidence type="ECO:0000256" key="1">
    <source>
        <dbReference type="ARBA" id="ARBA00022676"/>
    </source>
</evidence>
<dbReference type="PANTHER" id="PTHR30160">
    <property type="entry name" value="TETRAACYLDISACCHARIDE 4'-KINASE-RELATED"/>
    <property type="match status" value="1"/>
</dbReference>
<gene>
    <name evidence="3" type="ORF">DKT68_20650</name>
</gene>
<evidence type="ECO:0000313" key="4">
    <source>
        <dbReference type="Proteomes" id="UP000245410"/>
    </source>
</evidence>
<keyword evidence="2 3" id="KW-0808">Transferase</keyword>
<dbReference type="InterPro" id="IPR051199">
    <property type="entry name" value="LPS_LOS_Heptosyltrfase"/>
</dbReference>
<dbReference type="GO" id="GO:0005829">
    <property type="term" value="C:cytosol"/>
    <property type="evidence" value="ECO:0007669"/>
    <property type="project" value="TreeGrafter"/>
</dbReference>
<evidence type="ECO:0000313" key="3">
    <source>
        <dbReference type="EMBL" id="PWR07072.1"/>
    </source>
</evidence>
<dbReference type="EMBL" id="QGKR01000231">
    <property type="protein sequence ID" value="PWR07072.1"/>
    <property type="molecule type" value="Genomic_DNA"/>
</dbReference>
<sequence length="317" mass="32942">MILVLRALGVGDLVTAVPAVRALRAAYPGRELALAASAWLAPLVDLVGGVDRLVDTAGLDGPAWPGPAPEVAVNLHGRGPQSHRLLAAARPGRLLAYANREAGFVDGPGWAADEHEVDRWCRLLSWYDIPADRGDLGLLRPGPAGLPTGATVLHPGSKIPAKRWPAERFAALARALTERGHRVLLTGSADERELAAGVADAAGLPPGAVLAGRTDLGALAALVAHARLVVSGDTGVAHLATGYGIASVVLFGPVPPAHWGPPPDRPRHRALWAGERDWARWDGVGSHPTLAALRPDEVLAAVDEVERVVRVSGAVAA</sequence>
<dbReference type="RefSeq" id="WP_109819050.1">
    <property type="nucleotide sequence ID" value="NZ_QGKR01000231.1"/>
</dbReference>
<dbReference type="SUPFAM" id="SSF53756">
    <property type="entry name" value="UDP-Glycosyltransferase/glycogen phosphorylase"/>
    <property type="match status" value="1"/>
</dbReference>
<dbReference type="Proteomes" id="UP000245410">
    <property type="component" value="Unassembled WGS sequence"/>
</dbReference>
<keyword evidence="4" id="KW-1185">Reference proteome</keyword>
<dbReference type="PANTHER" id="PTHR30160:SF1">
    <property type="entry name" value="LIPOPOLYSACCHARIDE 1,2-N-ACETYLGLUCOSAMINETRANSFERASE-RELATED"/>
    <property type="match status" value="1"/>
</dbReference>
<dbReference type="CDD" id="cd03789">
    <property type="entry name" value="GT9_LPS_heptosyltransferase"/>
    <property type="match status" value="1"/>
</dbReference>
<dbReference type="OrthoDB" id="9807356at2"/>
<protein>
    <submittedName>
        <fullName evidence="3">Glycosyl transferase</fullName>
    </submittedName>
</protein>
<organism evidence="3 4">
    <name type="scientific">Micromonospora acroterricola</name>
    <dbReference type="NCBI Taxonomy" id="2202421"/>
    <lineage>
        <taxon>Bacteria</taxon>
        <taxon>Bacillati</taxon>
        <taxon>Actinomycetota</taxon>
        <taxon>Actinomycetes</taxon>
        <taxon>Micromonosporales</taxon>
        <taxon>Micromonosporaceae</taxon>
        <taxon>Micromonospora</taxon>
    </lineage>
</organism>
<reference evidence="3 4" key="1">
    <citation type="submission" date="2018-05" db="EMBL/GenBank/DDBJ databases">
        <title>Micromonospora atacamensis sp. nov., a novel actinobacteria isolated from high altitude Atacama Desert soil.</title>
        <authorList>
            <person name="Carro L."/>
            <person name="Golinska P."/>
            <person name="Klenk H.-P."/>
            <person name="Goodfellow M."/>
        </authorList>
    </citation>
    <scope>NUCLEOTIDE SEQUENCE [LARGE SCALE GENOMIC DNA]</scope>
    <source>
        <strain evidence="3 4">5R2A7</strain>
    </source>
</reference>
<dbReference type="Gene3D" id="3.40.50.2000">
    <property type="entry name" value="Glycogen Phosphorylase B"/>
    <property type="match status" value="2"/>
</dbReference>
<accession>A0A317CXV2</accession>
<dbReference type="InterPro" id="IPR002201">
    <property type="entry name" value="Glyco_trans_9"/>
</dbReference>
<evidence type="ECO:0000256" key="2">
    <source>
        <dbReference type="ARBA" id="ARBA00022679"/>
    </source>
</evidence>
<name>A0A317CXV2_9ACTN</name>
<keyword evidence="1" id="KW-0328">Glycosyltransferase</keyword>
<comment type="caution">
    <text evidence="3">The sequence shown here is derived from an EMBL/GenBank/DDBJ whole genome shotgun (WGS) entry which is preliminary data.</text>
</comment>